<dbReference type="EMBL" id="LNTY01000049">
    <property type="protein sequence ID" value="KXF80788.1"/>
    <property type="molecule type" value="Genomic_DNA"/>
</dbReference>
<dbReference type="AlphaFoldDB" id="A0A135I5R1"/>
<organism evidence="2 3">
    <name type="scientific">Enterovibrio coralii</name>
    <dbReference type="NCBI Taxonomy" id="294935"/>
    <lineage>
        <taxon>Bacteria</taxon>
        <taxon>Pseudomonadati</taxon>
        <taxon>Pseudomonadota</taxon>
        <taxon>Gammaproteobacteria</taxon>
        <taxon>Vibrionales</taxon>
        <taxon>Vibrionaceae</taxon>
        <taxon>Enterovibrio</taxon>
    </lineage>
</organism>
<comment type="caution">
    <text evidence="2">The sequence shown here is derived from an EMBL/GenBank/DDBJ whole genome shotgun (WGS) entry which is preliminary data.</text>
</comment>
<dbReference type="InterPro" id="IPR050900">
    <property type="entry name" value="Transposase_IS3/IS150/IS904"/>
</dbReference>
<protein>
    <recommendedName>
        <fullName evidence="1">HTH-like domain-containing protein</fullName>
    </recommendedName>
</protein>
<dbReference type="PANTHER" id="PTHR46889:SF5">
    <property type="entry name" value="INTEGRASE PROTEIN"/>
    <property type="match status" value="1"/>
</dbReference>
<sequence>MKYPHKSDALLSLKRKMTSLRSGNDFRLTKEAILRIHKDIHRRVYIEIDCLHVNVSASGYCAWLHRSVSKRAQIDKILGERFTLLHKRSEIRYGSPKIHKALKQESVSVGKKRVGRVMKEAVLKARVDRV</sequence>
<name>A0A135I5R1_9GAMM</name>
<evidence type="ECO:0000313" key="3">
    <source>
        <dbReference type="Proteomes" id="UP000070529"/>
    </source>
</evidence>
<gene>
    <name evidence="2" type="ORF">ATN88_16040</name>
</gene>
<dbReference type="Pfam" id="PF13276">
    <property type="entry name" value="HTH_21"/>
    <property type="match status" value="1"/>
</dbReference>
<dbReference type="STRING" id="294935.ATN88_16040"/>
<accession>A0A135I5R1</accession>
<keyword evidence="3" id="KW-1185">Reference proteome</keyword>
<proteinExistence type="predicted"/>
<evidence type="ECO:0000313" key="2">
    <source>
        <dbReference type="EMBL" id="KXF80788.1"/>
    </source>
</evidence>
<feature type="domain" description="HTH-like" evidence="1">
    <location>
        <begin position="85"/>
        <end position="127"/>
    </location>
</feature>
<dbReference type="InterPro" id="IPR025948">
    <property type="entry name" value="HTH-like_dom"/>
</dbReference>
<dbReference type="Proteomes" id="UP000070529">
    <property type="component" value="Unassembled WGS sequence"/>
</dbReference>
<reference evidence="2 3" key="1">
    <citation type="submission" date="2015-11" db="EMBL/GenBank/DDBJ databases">
        <title>Genomic Taxonomy of the Vibrionaceae.</title>
        <authorList>
            <person name="Gomez-Gil B."/>
            <person name="Enciso-Ibarra J."/>
        </authorList>
    </citation>
    <scope>NUCLEOTIDE SEQUENCE [LARGE SCALE GENOMIC DNA]</scope>
    <source>
        <strain evidence="2 3">CAIM 912</strain>
    </source>
</reference>
<dbReference type="PANTHER" id="PTHR46889">
    <property type="entry name" value="TRANSPOSASE INSF FOR INSERTION SEQUENCE IS3B-RELATED"/>
    <property type="match status" value="1"/>
</dbReference>
<evidence type="ECO:0000259" key="1">
    <source>
        <dbReference type="Pfam" id="PF13276"/>
    </source>
</evidence>